<dbReference type="KEGG" id="pbf:CFX0092_A2323"/>
<sequence length="36" mass="4010">MDLNHRPRAYESPALPLSYSADLTVNYIGFVAVCQP</sequence>
<dbReference type="Proteomes" id="UP000215027">
    <property type="component" value="Chromosome I"/>
</dbReference>
<dbReference type="AntiFam" id="ANF00011">
    <property type="entry name" value="tRNA translation"/>
</dbReference>
<evidence type="ECO:0000313" key="1">
    <source>
        <dbReference type="EMBL" id="CUS04201.2"/>
    </source>
</evidence>
<dbReference type="AlphaFoldDB" id="A0A160T287"/>
<keyword evidence="2" id="KW-1185">Reference proteome</keyword>
<accession>A0A160T287</accession>
<gene>
    <name evidence="1" type="ORF">CFX0092_A2323</name>
</gene>
<organism evidence="1 2">
    <name type="scientific">Candidatus Promineifilum breve</name>
    <dbReference type="NCBI Taxonomy" id="1806508"/>
    <lineage>
        <taxon>Bacteria</taxon>
        <taxon>Bacillati</taxon>
        <taxon>Chloroflexota</taxon>
        <taxon>Ardenticatenia</taxon>
        <taxon>Candidatus Promineifilales</taxon>
        <taxon>Candidatus Promineifilaceae</taxon>
        <taxon>Candidatus Promineifilum</taxon>
    </lineage>
</organism>
<evidence type="ECO:0000313" key="2">
    <source>
        <dbReference type="Proteomes" id="UP000215027"/>
    </source>
</evidence>
<reference evidence="1" key="1">
    <citation type="submission" date="2016-01" db="EMBL/GenBank/DDBJ databases">
        <authorList>
            <person name="Mcilroy J.S."/>
            <person name="Karst M S."/>
            <person name="Albertsen M."/>
        </authorList>
    </citation>
    <scope>NUCLEOTIDE SEQUENCE</scope>
    <source>
        <strain evidence="1">Cfx-K</strain>
    </source>
</reference>
<dbReference type="EMBL" id="LN890655">
    <property type="protein sequence ID" value="CUS04201.2"/>
    <property type="molecule type" value="Genomic_DNA"/>
</dbReference>
<proteinExistence type="predicted"/>
<protein>
    <submittedName>
        <fullName evidence="1">Uncharacterized protein</fullName>
    </submittedName>
</protein>
<name>A0A160T287_9CHLR</name>